<dbReference type="OrthoDB" id="2739948at2759"/>
<dbReference type="PANTHER" id="PTHR38248:SF2">
    <property type="entry name" value="FUNK1 11"/>
    <property type="match status" value="1"/>
</dbReference>
<feature type="domain" description="Fungal-type protein kinase" evidence="2">
    <location>
        <begin position="435"/>
        <end position="561"/>
    </location>
</feature>
<dbReference type="Gene3D" id="1.10.510.10">
    <property type="entry name" value="Transferase(Phosphotransferase) domain 1"/>
    <property type="match status" value="1"/>
</dbReference>
<evidence type="ECO:0000256" key="1">
    <source>
        <dbReference type="SAM" id="MobiDB-lite"/>
    </source>
</evidence>
<dbReference type="InParanoid" id="A0A067PLD9"/>
<feature type="region of interest" description="Disordered" evidence="1">
    <location>
        <begin position="698"/>
        <end position="753"/>
    </location>
</feature>
<dbReference type="InterPro" id="IPR040976">
    <property type="entry name" value="Pkinase_fungal"/>
</dbReference>
<gene>
    <name evidence="3" type="ORF">JAAARDRAFT_81544</name>
</gene>
<dbReference type="SUPFAM" id="SSF56112">
    <property type="entry name" value="Protein kinase-like (PK-like)"/>
    <property type="match status" value="1"/>
</dbReference>
<dbReference type="Proteomes" id="UP000027265">
    <property type="component" value="Unassembled WGS sequence"/>
</dbReference>
<reference evidence="4" key="1">
    <citation type="journal article" date="2014" name="Proc. Natl. Acad. Sci. U.S.A.">
        <title>Extensive sampling of basidiomycete genomes demonstrates inadequacy of the white-rot/brown-rot paradigm for wood decay fungi.</title>
        <authorList>
            <person name="Riley R."/>
            <person name="Salamov A.A."/>
            <person name="Brown D.W."/>
            <person name="Nagy L.G."/>
            <person name="Floudas D."/>
            <person name="Held B.W."/>
            <person name="Levasseur A."/>
            <person name="Lombard V."/>
            <person name="Morin E."/>
            <person name="Otillar R."/>
            <person name="Lindquist E.A."/>
            <person name="Sun H."/>
            <person name="LaButti K.M."/>
            <person name="Schmutz J."/>
            <person name="Jabbour D."/>
            <person name="Luo H."/>
            <person name="Baker S.E."/>
            <person name="Pisabarro A.G."/>
            <person name="Walton J.D."/>
            <person name="Blanchette R.A."/>
            <person name="Henrissat B."/>
            <person name="Martin F."/>
            <person name="Cullen D."/>
            <person name="Hibbett D.S."/>
            <person name="Grigoriev I.V."/>
        </authorList>
    </citation>
    <scope>NUCLEOTIDE SEQUENCE [LARGE SCALE GENOMIC DNA]</scope>
    <source>
        <strain evidence="4">MUCL 33604</strain>
    </source>
</reference>
<dbReference type="Pfam" id="PF17667">
    <property type="entry name" value="Pkinase_fungal"/>
    <property type="match status" value="2"/>
</dbReference>
<dbReference type="AlphaFoldDB" id="A0A067PLD9"/>
<feature type="domain" description="Fungal-type protein kinase" evidence="2">
    <location>
        <begin position="205"/>
        <end position="393"/>
    </location>
</feature>
<dbReference type="EMBL" id="KL197750">
    <property type="protein sequence ID" value="KDQ51276.1"/>
    <property type="molecule type" value="Genomic_DNA"/>
</dbReference>
<accession>A0A067PLD9</accession>
<sequence length="753" mass="84012">MTSIGRTPKRARLENRAFEHSVHTGILVYNDMPSTSTKAQHASQLPEVDIDRAELGHDSHPYLIGPVELEEFFSECFPTAPEAYAGKTPPASFAADLRNVFTKEKIPIDESETVMYNPLVRAMTKACSWMTEDGESSSLSIRNRSSKRAEQDGRETAVDIIIFPTGTPRSEEWIFGDVFIEVKKDAMDDPFIGDSVAMYNNRVAHQKNLSQFHDYACQMTKAKPRCFIFGVGIFGHFCRFYRWDRSAWVVTRRFNYIDYPETLADFLVRIDCVGQEGRGVDVTATLCVTSPAEGELVQQACAEAFRRGLVDQPPNVADSRRILVPMATGSNDNEVFLSVGPPLFSPKSLFGRGTRTWLAVRARSDDVEFAVLKDAWREDGWRSEGEIYDEIYGRTNDCPGTLPFGVARMDRDVDLGKHGDDPFHHTRVPNFAPGKYRKRRHHRAVLLSVGIPLHKFSSTRQLVECLLDAIIGHENMVKAGLIHRDVSVNNVLISANPAKENGAKGFMIDPEFSFSEKDKPEEGCGVTGTIQFISMNRLARPDLEHQSWHDLESYYWTLLFLILRHSKTNRTLDDLAKIFDNEAGKTSFFGANGPFRSVVVANNPPLTRLLLDLGTLVMSHYKDQETVEAFFPLAPHMFNQLTHANVVAVFRKALGTPGWPTADAAAIFTPCIPPSKQIAVAAQDVLYSLHTATRASRRAPLATEGGNLPSVTSTSRGSKRKFVEVEGEELEGENVPPAANDPSGKVSLSKRRR</sequence>
<dbReference type="HOGENOM" id="CLU_014053_0_0_1"/>
<dbReference type="STRING" id="933084.A0A067PLD9"/>
<keyword evidence="4" id="KW-1185">Reference proteome</keyword>
<evidence type="ECO:0000313" key="3">
    <source>
        <dbReference type="EMBL" id="KDQ51276.1"/>
    </source>
</evidence>
<dbReference type="PANTHER" id="PTHR38248">
    <property type="entry name" value="FUNK1 6"/>
    <property type="match status" value="1"/>
</dbReference>
<evidence type="ECO:0000259" key="2">
    <source>
        <dbReference type="Pfam" id="PF17667"/>
    </source>
</evidence>
<name>A0A067PLD9_9AGAM</name>
<proteinExistence type="predicted"/>
<dbReference type="GO" id="GO:0004672">
    <property type="term" value="F:protein kinase activity"/>
    <property type="evidence" value="ECO:0007669"/>
    <property type="project" value="InterPro"/>
</dbReference>
<dbReference type="PROSITE" id="PS00109">
    <property type="entry name" value="PROTEIN_KINASE_TYR"/>
    <property type="match status" value="1"/>
</dbReference>
<evidence type="ECO:0000313" key="4">
    <source>
        <dbReference type="Proteomes" id="UP000027265"/>
    </source>
</evidence>
<protein>
    <recommendedName>
        <fullName evidence="2">Fungal-type protein kinase domain-containing protein</fullName>
    </recommendedName>
</protein>
<organism evidence="3 4">
    <name type="scientific">Jaapia argillacea MUCL 33604</name>
    <dbReference type="NCBI Taxonomy" id="933084"/>
    <lineage>
        <taxon>Eukaryota</taxon>
        <taxon>Fungi</taxon>
        <taxon>Dikarya</taxon>
        <taxon>Basidiomycota</taxon>
        <taxon>Agaricomycotina</taxon>
        <taxon>Agaricomycetes</taxon>
        <taxon>Agaricomycetidae</taxon>
        <taxon>Jaapiales</taxon>
        <taxon>Jaapiaceae</taxon>
        <taxon>Jaapia</taxon>
    </lineage>
</organism>
<dbReference type="InterPro" id="IPR011009">
    <property type="entry name" value="Kinase-like_dom_sf"/>
</dbReference>
<dbReference type="InterPro" id="IPR008266">
    <property type="entry name" value="Tyr_kinase_AS"/>
</dbReference>